<organism evidence="2 3">
    <name type="scientific">Mycena chlorophos</name>
    <name type="common">Agaric fungus</name>
    <name type="synonym">Agaricus chlorophos</name>
    <dbReference type="NCBI Taxonomy" id="658473"/>
    <lineage>
        <taxon>Eukaryota</taxon>
        <taxon>Fungi</taxon>
        <taxon>Dikarya</taxon>
        <taxon>Basidiomycota</taxon>
        <taxon>Agaricomycotina</taxon>
        <taxon>Agaricomycetes</taxon>
        <taxon>Agaricomycetidae</taxon>
        <taxon>Agaricales</taxon>
        <taxon>Marasmiineae</taxon>
        <taxon>Mycenaceae</taxon>
        <taxon>Mycena</taxon>
    </lineage>
</organism>
<accession>A0ABQ0L9F1</accession>
<dbReference type="SUPFAM" id="SSF81383">
    <property type="entry name" value="F-box domain"/>
    <property type="match status" value="1"/>
</dbReference>
<gene>
    <name evidence="2" type="ORF">MCHLO_05139</name>
</gene>
<dbReference type="EMBL" id="DF843878">
    <property type="protein sequence ID" value="GAT47688.1"/>
    <property type="molecule type" value="Genomic_DNA"/>
</dbReference>
<dbReference type="Proteomes" id="UP000815677">
    <property type="component" value="Unassembled WGS sequence"/>
</dbReference>
<dbReference type="Pfam" id="PF12937">
    <property type="entry name" value="F-box-like"/>
    <property type="match status" value="1"/>
</dbReference>
<keyword evidence="3" id="KW-1185">Reference proteome</keyword>
<sequence>MRTTAQLDEYPPTESQDLATIVEIQRRQLHLLRLENDGLRMQSDHVATRHWRAQTRRLSILDLPVEITAAIFQHCCSDSRPTVAPRDCPLLLLRVCRSWHAIAVSTPGLWSDIDIQLRGGDISALARVVDSWLHRAGALPLTISLEAADNWRRVDAPALPSLLETLQ</sequence>
<name>A0ABQ0L9F1_MYCCL</name>
<protein>
    <recommendedName>
        <fullName evidence="1">F-box domain-containing protein</fullName>
    </recommendedName>
</protein>
<evidence type="ECO:0000259" key="1">
    <source>
        <dbReference type="Pfam" id="PF12937"/>
    </source>
</evidence>
<dbReference type="Gene3D" id="1.20.1280.50">
    <property type="match status" value="1"/>
</dbReference>
<reference evidence="2" key="1">
    <citation type="submission" date="2014-09" db="EMBL/GenBank/DDBJ databases">
        <title>Genome sequence of the luminous mushroom Mycena chlorophos for searching fungal bioluminescence genes.</title>
        <authorList>
            <person name="Tanaka Y."/>
            <person name="Kasuga D."/>
            <person name="Oba Y."/>
            <person name="Hase S."/>
            <person name="Sato K."/>
            <person name="Oba Y."/>
            <person name="Sakakibara Y."/>
        </authorList>
    </citation>
    <scope>NUCLEOTIDE SEQUENCE</scope>
</reference>
<evidence type="ECO:0000313" key="3">
    <source>
        <dbReference type="Proteomes" id="UP000815677"/>
    </source>
</evidence>
<evidence type="ECO:0000313" key="2">
    <source>
        <dbReference type="EMBL" id="GAT47688.1"/>
    </source>
</evidence>
<dbReference type="InterPro" id="IPR036047">
    <property type="entry name" value="F-box-like_dom_sf"/>
</dbReference>
<feature type="domain" description="F-box" evidence="1">
    <location>
        <begin position="60"/>
        <end position="115"/>
    </location>
</feature>
<dbReference type="InterPro" id="IPR001810">
    <property type="entry name" value="F-box_dom"/>
</dbReference>
<proteinExistence type="predicted"/>